<sequence length="68" mass="7256">MAPLERLSNGFSTVHCVRNSTHSNCTTLPGTTIQSFLSQGSNQRTDPKLAVCVGSSSIPQSVHTELLI</sequence>
<dbReference type="EMBL" id="JAVHJS010000001">
    <property type="protein sequence ID" value="KAK2869332.1"/>
    <property type="molecule type" value="Genomic_DNA"/>
</dbReference>
<accession>A0AA88NXE7</accession>
<keyword evidence="2" id="KW-1185">Reference proteome</keyword>
<reference evidence="1" key="1">
    <citation type="submission" date="2023-08" db="EMBL/GenBank/DDBJ databases">
        <title>Pelteobagrus vachellii genome.</title>
        <authorList>
            <person name="Liu H."/>
        </authorList>
    </citation>
    <scope>NUCLEOTIDE SEQUENCE</scope>
    <source>
        <strain evidence="1">PRFRI_2022a</strain>
        <tissue evidence="1">Muscle</tissue>
    </source>
</reference>
<dbReference type="Proteomes" id="UP001187315">
    <property type="component" value="Unassembled WGS sequence"/>
</dbReference>
<organism evidence="1 2">
    <name type="scientific">Tachysurus vachellii</name>
    <name type="common">Darkbarbel catfish</name>
    <name type="synonym">Pelteobagrus vachellii</name>
    <dbReference type="NCBI Taxonomy" id="175792"/>
    <lineage>
        <taxon>Eukaryota</taxon>
        <taxon>Metazoa</taxon>
        <taxon>Chordata</taxon>
        <taxon>Craniata</taxon>
        <taxon>Vertebrata</taxon>
        <taxon>Euteleostomi</taxon>
        <taxon>Actinopterygii</taxon>
        <taxon>Neopterygii</taxon>
        <taxon>Teleostei</taxon>
        <taxon>Ostariophysi</taxon>
        <taxon>Siluriformes</taxon>
        <taxon>Bagridae</taxon>
        <taxon>Tachysurus</taxon>
    </lineage>
</organism>
<comment type="caution">
    <text evidence="1">The sequence shown here is derived from an EMBL/GenBank/DDBJ whole genome shotgun (WGS) entry which is preliminary data.</text>
</comment>
<evidence type="ECO:0000313" key="2">
    <source>
        <dbReference type="Proteomes" id="UP001187315"/>
    </source>
</evidence>
<dbReference type="AlphaFoldDB" id="A0AA88NXE7"/>
<gene>
    <name evidence="1" type="ORF">Q7C36_001203</name>
</gene>
<evidence type="ECO:0000313" key="1">
    <source>
        <dbReference type="EMBL" id="KAK2869332.1"/>
    </source>
</evidence>
<protein>
    <submittedName>
        <fullName evidence="1">Uncharacterized protein</fullName>
    </submittedName>
</protein>
<proteinExistence type="predicted"/>
<name>A0AA88NXE7_TACVA</name>